<comment type="similarity">
    <text evidence="2 10">Belongs to the peptidase A1 family.</text>
</comment>
<dbReference type="InterPro" id="IPR034164">
    <property type="entry name" value="Pepsin-like_dom"/>
</dbReference>
<dbReference type="FunFam" id="2.40.70.10:FF:000115">
    <property type="entry name" value="Lysosomal aspartic protease"/>
    <property type="match status" value="1"/>
</dbReference>
<dbReference type="PROSITE" id="PS00141">
    <property type="entry name" value="ASP_PROTEASE"/>
    <property type="match status" value="1"/>
</dbReference>
<dbReference type="PRINTS" id="PR00792">
    <property type="entry name" value="PEPSIN"/>
</dbReference>
<dbReference type="STRING" id="78915.A0A4P9XYL0"/>
<dbReference type="CDD" id="cd05471">
    <property type="entry name" value="pepsin_like"/>
    <property type="match status" value="1"/>
</dbReference>
<comment type="catalytic activity">
    <reaction evidence="1">
        <text>Hydrolysis of proteins with broad specificity similar to that of pepsin A, preferring hydrophobic residues at P1 and P1'. Clots milk and activates trypsinogen. Does not cleave 4-Gln-|-His-5, but does cleave 10-His-|-Leu-11 and 12-Val-|-Glu-13 in B chain of insulin.</text>
        <dbReference type="EC" id="3.4.23.21"/>
    </reaction>
</comment>
<evidence type="ECO:0000256" key="7">
    <source>
        <dbReference type="ARBA" id="ARBA00022801"/>
    </source>
</evidence>
<feature type="active site" evidence="8">
    <location>
        <position position="83"/>
    </location>
</feature>
<dbReference type="EMBL" id="KZ992437">
    <property type="protein sequence ID" value="RKP10791.1"/>
    <property type="molecule type" value="Genomic_DNA"/>
</dbReference>
<evidence type="ECO:0000256" key="9">
    <source>
        <dbReference type="PIRSR" id="PIRSR601461-2"/>
    </source>
</evidence>
<evidence type="ECO:0000256" key="1">
    <source>
        <dbReference type="ARBA" id="ARBA00001130"/>
    </source>
</evidence>
<dbReference type="GO" id="GO:0006508">
    <property type="term" value="P:proteolysis"/>
    <property type="evidence" value="ECO:0007669"/>
    <property type="project" value="UniProtKB-KW"/>
</dbReference>
<evidence type="ECO:0000256" key="5">
    <source>
        <dbReference type="ARBA" id="ARBA00022729"/>
    </source>
</evidence>
<protein>
    <recommendedName>
        <fullName evidence="3">rhizopuspepsin</fullName>
        <ecNumber evidence="3">3.4.23.21</ecNumber>
    </recommendedName>
</protein>
<dbReference type="InterPro" id="IPR033121">
    <property type="entry name" value="PEPTIDASE_A1"/>
</dbReference>
<evidence type="ECO:0000313" key="15">
    <source>
        <dbReference type="Proteomes" id="UP000271241"/>
    </source>
</evidence>
<feature type="disulfide bond" evidence="9">
    <location>
        <begin position="96"/>
        <end position="101"/>
    </location>
</feature>
<dbReference type="InterPro" id="IPR001461">
    <property type="entry name" value="Aspartic_peptidase_A1"/>
</dbReference>
<evidence type="ECO:0000256" key="12">
    <source>
        <dbReference type="SAM" id="SignalP"/>
    </source>
</evidence>
<evidence type="ECO:0000259" key="13">
    <source>
        <dbReference type="PROSITE" id="PS51767"/>
    </source>
</evidence>
<organism evidence="14 15">
    <name type="scientific">Thamnocephalis sphaerospora</name>
    <dbReference type="NCBI Taxonomy" id="78915"/>
    <lineage>
        <taxon>Eukaryota</taxon>
        <taxon>Fungi</taxon>
        <taxon>Fungi incertae sedis</taxon>
        <taxon>Zoopagomycota</taxon>
        <taxon>Zoopagomycotina</taxon>
        <taxon>Zoopagomycetes</taxon>
        <taxon>Zoopagales</taxon>
        <taxon>Sigmoideomycetaceae</taxon>
        <taxon>Thamnocephalis</taxon>
    </lineage>
</organism>
<evidence type="ECO:0000256" key="3">
    <source>
        <dbReference type="ARBA" id="ARBA00013205"/>
    </source>
</evidence>
<dbReference type="Gene3D" id="2.40.70.10">
    <property type="entry name" value="Acid Proteases"/>
    <property type="match status" value="2"/>
</dbReference>
<feature type="disulfide bond" evidence="9">
    <location>
        <begin position="303"/>
        <end position="340"/>
    </location>
</feature>
<dbReference type="AlphaFoldDB" id="A0A4P9XYL0"/>
<keyword evidence="6 10" id="KW-0064">Aspartyl protease</keyword>
<feature type="active site" evidence="8">
    <location>
        <position position="268"/>
    </location>
</feature>
<dbReference type="PANTHER" id="PTHR47966:SF51">
    <property type="entry name" value="BETA-SITE APP-CLEAVING ENZYME, ISOFORM A-RELATED"/>
    <property type="match status" value="1"/>
</dbReference>
<dbReference type="Pfam" id="PF00026">
    <property type="entry name" value="Asp"/>
    <property type="match status" value="1"/>
</dbReference>
<dbReference type="PANTHER" id="PTHR47966">
    <property type="entry name" value="BETA-SITE APP-CLEAVING ENZYME, ISOFORM A-RELATED"/>
    <property type="match status" value="1"/>
</dbReference>
<gene>
    <name evidence="14" type="ORF">THASP1DRAFT_27443</name>
</gene>
<keyword evidence="9" id="KW-1015">Disulfide bond</keyword>
<dbReference type="InterPro" id="IPR001969">
    <property type="entry name" value="Aspartic_peptidase_AS"/>
</dbReference>
<keyword evidence="15" id="KW-1185">Reference proteome</keyword>
<name>A0A4P9XYL0_9FUNG</name>
<feature type="compositionally biased region" description="Polar residues" evidence="11">
    <location>
        <begin position="413"/>
        <end position="424"/>
    </location>
</feature>
<dbReference type="EC" id="3.4.23.21" evidence="3"/>
<evidence type="ECO:0000256" key="10">
    <source>
        <dbReference type="RuleBase" id="RU000454"/>
    </source>
</evidence>
<dbReference type="Proteomes" id="UP000271241">
    <property type="component" value="Unassembled WGS sequence"/>
</dbReference>
<keyword evidence="4 10" id="KW-0645">Protease</keyword>
<keyword evidence="7 10" id="KW-0378">Hydrolase</keyword>
<accession>A0A4P9XYL0</accession>
<evidence type="ECO:0000256" key="11">
    <source>
        <dbReference type="SAM" id="MobiDB-lite"/>
    </source>
</evidence>
<evidence type="ECO:0000313" key="14">
    <source>
        <dbReference type="EMBL" id="RKP10791.1"/>
    </source>
</evidence>
<dbReference type="OrthoDB" id="2747330at2759"/>
<dbReference type="InterPro" id="IPR021109">
    <property type="entry name" value="Peptidase_aspartic_dom_sf"/>
</dbReference>
<dbReference type="GO" id="GO:0004190">
    <property type="term" value="F:aspartic-type endopeptidase activity"/>
    <property type="evidence" value="ECO:0007669"/>
    <property type="project" value="UniProtKB-KW"/>
</dbReference>
<dbReference type="SUPFAM" id="SSF50630">
    <property type="entry name" value="Acid proteases"/>
    <property type="match status" value="1"/>
</dbReference>
<dbReference type="PROSITE" id="PS51767">
    <property type="entry name" value="PEPTIDASE_A1"/>
    <property type="match status" value="1"/>
</dbReference>
<feature type="chain" id="PRO_5020817762" description="rhizopuspepsin" evidence="12">
    <location>
        <begin position="18"/>
        <end position="431"/>
    </location>
</feature>
<reference evidence="15" key="1">
    <citation type="journal article" date="2018" name="Nat. Microbiol.">
        <title>Leveraging single-cell genomics to expand the fungal tree of life.</title>
        <authorList>
            <person name="Ahrendt S.R."/>
            <person name="Quandt C.A."/>
            <person name="Ciobanu D."/>
            <person name="Clum A."/>
            <person name="Salamov A."/>
            <person name="Andreopoulos B."/>
            <person name="Cheng J.F."/>
            <person name="Woyke T."/>
            <person name="Pelin A."/>
            <person name="Henrissat B."/>
            <person name="Reynolds N.K."/>
            <person name="Benny G.L."/>
            <person name="Smith M.E."/>
            <person name="James T.Y."/>
            <person name="Grigoriev I.V."/>
        </authorList>
    </citation>
    <scope>NUCLEOTIDE SEQUENCE [LARGE SCALE GENOMIC DNA]</scope>
    <source>
        <strain evidence="15">RSA 1356</strain>
    </source>
</reference>
<sequence>MTPLIALCMLLVSTASAEVIRVSLQRTALEVSRNATVSKLGRPSYRIRQAVARQSLEAYMKDIAYFGAVSVGNPPKSFRIDFDTGSANTWISSTLCQTTACMGHRRFNPDESTTFRNDGRRFLVQYGDGSSVNGVLGRDDINIGGVLLRGQSFGLAQSESDEMDDQTIDGIMGLAFSELNAVSNAPTVLDTMIDQRLLDAPIFSFHLSRGDANTQSTGEIIFGGIDASRFQSPMRFAPVTRPLYWQFHVDQVYIGGKSLKLSSDAVVDTGTSLIVVPSDIARQLHTQIPGSFFSPVSGWLLPCNLSSTGPALEFEMAGGKSTVPSVDYVGPALTMTPEMCFSNIMNSEVEHWILGDTFLKNNYVVFDYGNRRIGFAHRTDETKSPQKKPQLAQGSRARSTSRRRGRDYGRVASSPSNQVSSAATQKAKGGR</sequence>
<proteinExistence type="inferred from homology"/>
<keyword evidence="5 12" id="KW-0732">Signal</keyword>
<evidence type="ECO:0000256" key="8">
    <source>
        <dbReference type="PIRSR" id="PIRSR601461-1"/>
    </source>
</evidence>
<feature type="domain" description="Peptidase A1" evidence="13">
    <location>
        <begin position="65"/>
        <end position="376"/>
    </location>
</feature>
<evidence type="ECO:0000256" key="2">
    <source>
        <dbReference type="ARBA" id="ARBA00007447"/>
    </source>
</evidence>
<evidence type="ECO:0000256" key="4">
    <source>
        <dbReference type="ARBA" id="ARBA00022670"/>
    </source>
</evidence>
<feature type="region of interest" description="Disordered" evidence="11">
    <location>
        <begin position="378"/>
        <end position="431"/>
    </location>
</feature>
<feature type="signal peptide" evidence="12">
    <location>
        <begin position="1"/>
        <end position="17"/>
    </location>
</feature>
<evidence type="ECO:0000256" key="6">
    <source>
        <dbReference type="ARBA" id="ARBA00022750"/>
    </source>
</evidence>